<dbReference type="AlphaFoldDB" id="A0A8H3HIN3"/>
<keyword evidence="1" id="KW-0732">Signal</keyword>
<gene>
    <name evidence="2" type="ORF">RDB_LOCUS160164</name>
</gene>
<evidence type="ECO:0000256" key="1">
    <source>
        <dbReference type="SAM" id="SignalP"/>
    </source>
</evidence>
<proteinExistence type="predicted"/>
<dbReference type="SUPFAM" id="SSF81383">
    <property type="entry name" value="F-box domain"/>
    <property type="match status" value="1"/>
</dbReference>
<sequence>MAMFFVGVLGALSRVSRCFTNPCIITEIASYLDGEDLVQLSRTSKWLCFVLWGSPSIWKTALGRVGVDIDLPVTPFCTIYTFSILSFTNDCMLCGSPTKNGILGEGQAATRLCNKCAANVLIPAPDTDQPPGFMQTIYHGGPHRYYKLILRHGVNSVRIPALLSHAKPAALYRALPSVPNDPAYMAGNRYLQHLMNNSHEQHQPRISVYSLKIITIGHDYVALLPLSRGY</sequence>
<dbReference type="EMBL" id="CAJMWT010006444">
    <property type="protein sequence ID" value="CAE6516662.1"/>
    <property type="molecule type" value="Genomic_DNA"/>
</dbReference>
<reference evidence="2" key="1">
    <citation type="submission" date="2021-01" db="EMBL/GenBank/DDBJ databases">
        <authorList>
            <person name="Kaushik A."/>
        </authorList>
    </citation>
    <scope>NUCLEOTIDE SEQUENCE</scope>
    <source>
        <strain evidence="2">AG2-2IIIB</strain>
    </source>
</reference>
<feature type="chain" id="PRO_5034790665" description="F-box domain-containing protein" evidence="1">
    <location>
        <begin position="19"/>
        <end position="230"/>
    </location>
</feature>
<name>A0A8H3HIN3_9AGAM</name>
<feature type="signal peptide" evidence="1">
    <location>
        <begin position="1"/>
        <end position="18"/>
    </location>
</feature>
<dbReference type="InterPro" id="IPR036047">
    <property type="entry name" value="F-box-like_dom_sf"/>
</dbReference>
<dbReference type="Proteomes" id="UP000663843">
    <property type="component" value="Unassembled WGS sequence"/>
</dbReference>
<evidence type="ECO:0000313" key="2">
    <source>
        <dbReference type="EMBL" id="CAE6516662.1"/>
    </source>
</evidence>
<accession>A0A8H3HIN3</accession>
<protein>
    <recommendedName>
        <fullName evidence="4">F-box domain-containing protein</fullName>
    </recommendedName>
</protein>
<evidence type="ECO:0008006" key="4">
    <source>
        <dbReference type="Google" id="ProtNLM"/>
    </source>
</evidence>
<evidence type="ECO:0000313" key="3">
    <source>
        <dbReference type="Proteomes" id="UP000663843"/>
    </source>
</evidence>
<organism evidence="2 3">
    <name type="scientific">Rhizoctonia solani</name>
    <dbReference type="NCBI Taxonomy" id="456999"/>
    <lineage>
        <taxon>Eukaryota</taxon>
        <taxon>Fungi</taxon>
        <taxon>Dikarya</taxon>
        <taxon>Basidiomycota</taxon>
        <taxon>Agaricomycotina</taxon>
        <taxon>Agaricomycetes</taxon>
        <taxon>Cantharellales</taxon>
        <taxon>Ceratobasidiaceae</taxon>
        <taxon>Rhizoctonia</taxon>
    </lineage>
</organism>
<comment type="caution">
    <text evidence="2">The sequence shown here is derived from an EMBL/GenBank/DDBJ whole genome shotgun (WGS) entry which is preliminary data.</text>
</comment>